<evidence type="ECO:0000256" key="1">
    <source>
        <dbReference type="ARBA" id="ARBA00023002"/>
    </source>
</evidence>
<dbReference type="AlphaFoldDB" id="A0A2X0LNS0"/>
<evidence type="ECO:0000313" key="5">
    <source>
        <dbReference type="Proteomes" id="UP000249464"/>
    </source>
</evidence>
<dbReference type="SUPFAM" id="SSF51735">
    <property type="entry name" value="NAD(P)-binding Rossmann-fold domains"/>
    <property type="match status" value="1"/>
</dbReference>
<feature type="domain" description="NAD(P)-binding" evidence="3">
    <location>
        <begin position="17"/>
        <end position="93"/>
    </location>
</feature>
<dbReference type="PANTHER" id="PTHR10366:SF564">
    <property type="entry name" value="STEROL-4-ALPHA-CARBOXYLATE 3-DEHYDROGENASE, DECARBOXYLATING"/>
    <property type="match status" value="1"/>
</dbReference>
<proteinExistence type="inferred from homology"/>
<protein>
    <submittedName>
        <fullName evidence="4">BQ5605_C011g06333 protein</fullName>
    </submittedName>
</protein>
<dbReference type="Pfam" id="PF13460">
    <property type="entry name" value="NAD_binding_10"/>
    <property type="match status" value="1"/>
</dbReference>
<evidence type="ECO:0000256" key="2">
    <source>
        <dbReference type="ARBA" id="ARBA00023445"/>
    </source>
</evidence>
<dbReference type="Proteomes" id="UP000249464">
    <property type="component" value="Unassembled WGS sequence"/>
</dbReference>
<dbReference type="Gene3D" id="3.40.50.720">
    <property type="entry name" value="NAD(P)-binding Rossmann-like Domain"/>
    <property type="match status" value="2"/>
</dbReference>
<reference evidence="4 5" key="1">
    <citation type="submission" date="2016-11" db="EMBL/GenBank/DDBJ databases">
        <authorList>
            <person name="Jaros S."/>
            <person name="Januszkiewicz K."/>
            <person name="Wedrychowicz H."/>
        </authorList>
    </citation>
    <scope>NUCLEOTIDE SEQUENCE [LARGE SCALE GENOMIC DNA]</scope>
</reference>
<name>A0A2X0LNS0_9BASI</name>
<accession>A0A2X0LNS0</accession>
<comment type="similarity">
    <text evidence="2">Belongs to the NAD(P)-dependent epimerase/dehydratase family. Dihydroflavonol-4-reductase subfamily.</text>
</comment>
<organism evidence="4 5">
    <name type="scientific">Microbotryum silenes-dioicae</name>
    <dbReference type="NCBI Taxonomy" id="796604"/>
    <lineage>
        <taxon>Eukaryota</taxon>
        <taxon>Fungi</taxon>
        <taxon>Dikarya</taxon>
        <taxon>Basidiomycota</taxon>
        <taxon>Pucciniomycotina</taxon>
        <taxon>Microbotryomycetes</taxon>
        <taxon>Microbotryales</taxon>
        <taxon>Microbotryaceae</taxon>
        <taxon>Microbotryum</taxon>
    </lineage>
</organism>
<dbReference type="InterPro" id="IPR016040">
    <property type="entry name" value="NAD(P)-bd_dom"/>
</dbReference>
<dbReference type="GO" id="GO:0016616">
    <property type="term" value="F:oxidoreductase activity, acting on the CH-OH group of donors, NAD or NADP as acceptor"/>
    <property type="evidence" value="ECO:0007669"/>
    <property type="project" value="TreeGrafter"/>
</dbReference>
<evidence type="ECO:0000313" key="4">
    <source>
        <dbReference type="EMBL" id="SGY11946.1"/>
    </source>
</evidence>
<evidence type="ECO:0000259" key="3">
    <source>
        <dbReference type="Pfam" id="PF13460"/>
    </source>
</evidence>
<keyword evidence="5" id="KW-1185">Reference proteome</keyword>
<dbReference type="InterPro" id="IPR050425">
    <property type="entry name" value="NAD(P)_dehydrat-like"/>
</dbReference>
<dbReference type="PANTHER" id="PTHR10366">
    <property type="entry name" value="NAD DEPENDENT EPIMERASE/DEHYDRATASE"/>
    <property type="match status" value="1"/>
</dbReference>
<keyword evidence="1" id="KW-0560">Oxidoreductase</keyword>
<dbReference type="STRING" id="796604.A0A2X0LNS0"/>
<dbReference type="InterPro" id="IPR036291">
    <property type="entry name" value="NAD(P)-bd_dom_sf"/>
</dbReference>
<sequence length="364" mass="40862">MIVDDLARTRASVLLTGASGFLAAHVGQQLLQRGFRVRGTVRSQAKGEYLKKLYEKDGKADQFDFVIVEDVEQEGAFDKAVKGVDAVAHTASPFHFNVTDPQKDLINPAVQKKESDSFARGLNQGYIERRAFGSARTQDQARRHHVILRGRDQPPYDPVYTFTEEDWNEFSPKELEKGNDCDPFHSCRASKTLAKRAAWDFLKENTKDGKAPFDIATINFRELNIHSAKSLNTSVGVFYSYLLGDKTSEDATKPAGLLVDVRDVALAHILALEKEETGGKRFLISKKEFVYQDILDLLEGSEQGKKWLSEFPKATKSGKGDVKGVKQNLIDTTRMETVLGLKSRSVEETVLDMTRSLAERQKEW</sequence>
<gene>
    <name evidence="4" type="primary">BQ5605_C011g06333</name>
    <name evidence="4" type="ORF">BQ5605_C011G06333</name>
</gene>
<dbReference type="EMBL" id="FQNC01000011">
    <property type="protein sequence ID" value="SGY11946.1"/>
    <property type="molecule type" value="Genomic_DNA"/>
</dbReference>